<keyword evidence="1" id="KW-0472">Membrane</keyword>
<evidence type="ECO:0000256" key="1">
    <source>
        <dbReference type="SAM" id="Phobius"/>
    </source>
</evidence>
<organism evidence="2 3">
    <name type="scientific">Jiella sonneratiae</name>
    <dbReference type="NCBI Taxonomy" id="2816856"/>
    <lineage>
        <taxon>Bacteria</taxon>
        <taxon>Pseudomonadati</taxon>
        <taxon>Pseudomonadota</taxon>
        <taxon>Alphaproteobacteria</taxon>
        <taxon>Hyphomicrobiales</taxon>
        <taxon>Aurantimonadaceae</taxon>
        <taxon>Jiella</taxon>
    </lineage>
</organism>
<evidence type="ECO:0000313" key="2">
    <source>
        <dbReference type="EMBL" id="MBO0902107.1"/>
    </source>
</evidence>
<reference evidence="2 3" key="1">
    <citation type="submission" date="2021-03" db="EMBL/GenBank/DDBJ databases">
        <title>Whole genome sequence of Jiella sp. MQZ13P-4.</title>
        <authorList>
            <person name="Tuo L."/>
        </authorList>
    </citation>
    <scope>NUCLEOTIDE SEQUENCE [LARGE SCALE GENOMIC DNA]</scope>
    <source>
        <strain evidence="2 3">MQZ13P-4</strain>
    </source>
</reference>
<dbReference type="PANTHER" id="PTHR34980:SF2">
    <property type="entry name" value="INNER MEMBRANE PROTEIN YHAH-RELATED"/>
    <property type="match status" value="1"/>
</dbReference>
<feature type="transmembrane region" description="Helical" evidence="1">
    <location>
        <begin position="51"/>
        <end position="76"/>
    </location>
</feature>
<comment type="caution">
    <text evidence="2">The sequence shown here is derived from an EMBL/GenBank/DDBJ whole genome shotgun (WGS) entry which is preliminary data.</text>
</comment>
<dbReference type="EMBL" id="JAFMPY010000001">
    <property type="protein sequence ID" value="MBO0902107.1"/>
    <property type="molecule type" value="Genomic_DNA"/>
</dbReference>
<dbReference type="PANTHER" id="PTHR34980">
    <property type="entry name" value="INNER MEMBRANE PROTEIN-RELATED-RELATED"/>
    <property type="match status" value="1"/>
</dbReference>
<keyword evidence="3" id="KW-1185">Reference proteome</keyword>
<dbReference type="InterPro" id="IPR008523">
    <property type="entry name" value="DUF805"/>
</dbReference>
<dbReference type="Proteomes" id="UP000664288">
    <property type="component" value="Unassembled WGS sequence"/>
</dbReference>
<keyword evidence="1" id="KW-0812">Transmembrane</keyword>
<dbReference type="Pfam" id="PF05656">
    <property type="entry name" value="DUF805"/>
    <property type="match status" value="1"/>
</dbReference>
<feature type="transmembrane region" description="Helical" evidence="1">
    <location>
        <begin position="127"/>
        <end position="146"/>
    </location>
</feature>
<protein>
    <submittedName>
        <fullName evidence="2">DUF805 domain-containing protein</fullName>
    </submittedName>
</protein>
<gene>
    <name evidence="2" type="ORF">J1C47_00500</name>
</gene>
<proteinExistence type="predicted"/>
<name>A0ABS3IZ53_9HYPH</name>
<feature type="transmembrane region" description="Helical" evidence="1">
    <location>
        <begin position="96"/>
        <end position="115"/>
    </location>
</feature>
<sequence>MQIFPPCAFHCACRHDKLVCPQPKGEILVAILLQPYQRYFQFSGRARRKEYWLYMLLFYVAMFVLAFVDSAIGLGGETQTAVDTTNGFSASANAEGGILTGIWAILNIVPLLSCAVRRLHDTDRTGWWVFITIIPLIGSIWFLVLMCLDGTPGRNRFGPDPKDRLGRSAEAVFE</sequence>
<evidence type="ECO:0000313" key="3">
    <source>
        <dbReference type="Proteomes" id="UP000664288"/>
    </source>
</evidence>
<accession>A0ABS3IZ53</accession>
<keyword evidence="1" id="KW-1133">Transmembrane helix</keyword>